<protein>
    <submittedName>
        <fullName evidence="2">Sugar kinase of the NBD/HSP70 family, may contain an N-terminal HTH domain</fullName>
    </submittedName>
</protein>
<keyword evidence="3" id="KW-1185">Reference proteome</keyword>
<dbReference type="GO" id="GO:0016301">
    <property type="term" value="F:kinase activity"/>
    <property type="evidence" value="ECO:0007669"/>
    <property type="project" value="UniProtKB-KW"/>
</dbReference>
<dbReference type="RefSeq" id="WP_176228850.1">
    <property type="nucleotide sequence ID" value="NZ_FXAZ01000001.1"/>
</dbReference>
<keyword evidence="2" id="KW-0418">Kinase</keyword>
<dbReference type="PANTHER" id="PTHR18964:SF149">
    <property type="entry name" value="BIFUNCTIONAL UDP-N-ACETYLGLUCOSAMINE 2-EPIMERASE_N-ACETYLMANNOSAMINE KINASE"/>
    <property type="match status" value="1"/>
</dbReference>
<dbReference type="Pfam" id="PF00480">
    <property type="entry name" value="ROK"/>
    <property type="match status" value="1"/>
</dbReference>
<sequence>MNPCVGIDIGWSSMYMFAEQEDGQLLERTVPTGRDCERTYILKEIHEFINELGYTPAGVGVGVVGLVEDNERVKLSDMPALTGLRAEHITDGRIPVRLLNDVKAATMAEAVHYPDQRTIAVLLAGYGLAVGVVAGGTLLQGARGWSGELGYTLVSTEGGTVKSLDHLAGEWAILDQAGVGQEEMFRRIDGQDEQAIAIIEQAGYYLGVAMTNVIHLYNPDVLIVGGSALAYKGYLKKGIAVAKEHTIPNLLEVCSIVRAQSEQSSIAQGAREYIHSYVMNRQSE</sequence>
<dbReference type="PANTHER" id="PTHR18964">
    <property type="entry name" value="ROK (REPRESSOR, ORF, KINASE) FAMILY"/>
    <property type="match status" value="1"/>
</dbReference>
<comment type="similarity">
    <text evidence="1">Belongs to the ROK (NagC/XylR) family.</text>
</comment>
<dbReference type="SUPFAM" id="SSF53067">
    <property type="entry name" value="Actin-like ATPase domain"/>
    <property type="match status" value="1"/>
</dbReference>
<proteinExistence type="inferred from homology"/>
<name>A0A1X7IZ80_9BACL</name>
<evidence type="ECO:0000256" key="1">
    <source>
        <dbReference type="ARBA" id="ARBA00006479"/>
    </source>
</evidence>
<keyword evidence="2" id="KW-0808">Transferase</keyword>
<evidence type="ECO:0000313" key="2">
    <source>
        <dbReference type="EMBL" id="SMG20491.1"/>
    </source>
</evidence>
<dbReference type="AlphaFoldDB" id="A0A1X7IZ80"/>
<dbReference type="InterPro" id="IPR000600">
    <property type="entry name" value="ROK"/>
</dbReference>
<dbReference type="InterPro" id="IPR043129">
    <property type="entry name" value="ATPase_NBD"/>
</dbReference>
<dbReference type="Gene3D" id="3.30.420.40">
    <property type="match status" value="2"/>
</dbReference>
<dbReference type="EMBL" id="FXAZ01000001">
    <property type="protein sequence ID" value="SMG20491.1"/>
    <property type="molecule type" value="Genomic_DNA"/>
</dbReference>
<reference evidence="2 3" key="1">
    <citation type="submission" date="2017-04" db="EMBL/GenBank/DDBJ databases">
        <authorList>
            <person name="Afonso C.L."/>
            <person name="Miller P.J."/>
            <person name="Scott M.A."/>
            <person name="Spackman E."/>
            <person name="Goraichik I."/>
            <person name="Dimitrov K.M."/>
            <person name="Suarez D.L."/>
            <person name="Swayne D.E."/>
        </authorList>
    </citation>
    <scope>NUCLEOTIDE SEQUENCE [LARGE SCALE GENOMIC DNA]</scope>
    <source>
        <strain evidence="2 3">11</strain>
    </source>
</reference>
<organism evidence="2 3">
    <name type="scientific">Paenibacillus aquistagni</name>
    <dbReference type="NCBI Taxonomy" id="1852522"/>
    <lineage>
        <taxon>Bacteria</taxon>
        <taxon>Bacillati</taxon>
        <taxon>Bacillota</taxon>
        <taxon>Bacilli</taxon>
        <taxon>Bacillales</taxon>
        <taxon>Paenibacillaceae</taxon>
        <taxon>Paenibacillus</taxon>
    </lineage>
</organism>
<dbReference type="Proteomes" id="UP000193834">
    <property type="component" value="Unassembled WGS sequence"/>
</dbReference>
<gene>
    <name evidence="2" type="ORF">SAMN06295960_1029</name>
</gene>
<accession>A0A1X7IZ80</accession>
<evidence type="ECO:0000313" key="3">
    <source>
        <dbReference type="Proteomes" id="UP000193834"/>
    </source>
</evidence>
<dbReference type="STRING" id="1852522.SAMN06295960_1029"/>